<dbReference type="HOGENOM" id="CLU_1434369_0_0_1"/>
<keyword evidence="2" id="KW-1185">Reference proteome</keyword>
<evidence type="ECO:0000313" key="1">
    <source>
        <dbReference type="EMBL" id="EON67619.1"/>
    </source>
</evidence>
<gene>
    <name evidence="1" type="ORF">W97_06762</name>
</gene>
<dbReference type="OrthoDB" id="2578740at2759"/>
<dbReference type="STRING" id="1168221.R7Z0S3"/>
<dbReference type="GeneID" id="19904073"/>
<dbReference type="EMBL" id="JH767589">
    <property type="protein sequence ID" value="EON67619.1"/>
    <property type="molecule type" value="Genomic_DNA"/>
</dbReference>
<dbReference type="Gene3D" id="2.60.120.260">
    <property type="entry name" value="Galactose-binding domain-like"/>
    <property type="match status" value="1"/>
</dbReference>
<dbReference type="RefSeq" id="XP_007782936.1">
    <property type="nucleotide sequence ID" value="XM_007784746.1"/>
</dbReference>
<name>R7Z0S3_CONA1</name>
<organism evidence="1 2">
    <name type="scientific">Coniosporium apollinis (strain CBS 100218)</name>
    <name type="common">Rock-inhabiting black yeast</name>
    <dbReference type="NCBI Taxonomy" id="1168221"/>
    <lineage>
        <taxon>Eukaryota</taxon>
        <taxon>Fungi</taxon>
        <taxon>Dikarya</taxon>
        <taxon>Ascomycota</taxon>
        <taxon>Pezizomycotina</taxon>
        <taxon>Dothideomycetes</taxon>
        <taxon>Dothideomycetes incertae sedis</taxon>
        <taxon>Coniosporium</taxon>
    </lineage>
</organism>
<dbReference type="InterPro" id="IPR008979">
    <property type="entry name" value="Galactose-bd-like_sf"/>
</dbReference>
<protein>
    <submittedName>
        <fullName evidence="1">Uncharacterized protein</fullName>
    </submittedName>
</protein>
<reference evidence="2" key="1">
    <citation type="submission" date="2012-06" db="EMBL/GenBank/DDBJ databases">
        <title>The genome sequence of Coniosporium apollinis CBS 100218.</title>
        <authorList>
            <consortium name="The Broad Institute Genome Sequencing Platform"/>
            <person name="Cuomo C."/>
            <person name="Gorbushina A."/>
            <person name="Noack S."/>
            <person name="Walker B."/>
            <person name="Young S.K."/>
            <person name="Zeng Q."/>
            <person name="Gargeya S."/>
            <person name="Fitzgerald M."/>
            <person name="Haas B."/>
            <person name="Abouelleil A."/>
            <person name="Alvarado L."/>
            <person name="Arachchi H.M."/>
            <person name="Berlin A.M."/>
            <person name="Chapman S.B."/>
            <person name="Goldberg J."/>
            <person name="Griggs A."/>
            <person name="Gujja S."/>
            <person name="Hansen M."/>
            <person name="Howarth C."/>
            <person name="Imamovic A."/>
            <person name="Larimer J."/>
            <person name="McCowan C."/>
            <person name="Montmayeur A."/>
            <person name="Murphy C."/>
            <person name="Neiman D."/>
            <person name="Pearson M."/>
            <person name="Priest M."/>
            <person name="Roberts A."/>
            <person name="Saif S."/>
            <person name="Shea T."/>
            <person name="Sisk P."/>
            <person name="Sykes S."/>
            <person name="Wortman J."/>
            <person name="Nusbaum C."/>
            <person name="Birren B."/>
        </authorList>
    </citation>
    <scope>NUCLEOTIDE SEQUENCE [LARGE SCALE GENOMIC DNA]</scope>
    <source>
        <strain evidence="2">CBS 100218</strain>
    </source>
</reference>
<proteinExistence type="predicted"/>
<accession>R7Z0S3</accession>
<evidence type="ECO:0000313" key="2">
    <source>
        <dbReference type="Proteomes" id="UP000016924"/>
    </source>
</evidence>
<dbReference type="SUPFAM" id="SSF49785">
    <property type="entry name" value="Galactose-binding domain-like"/>
    <property type="match status" value="1"/>
</dbReference>
<sequence>MVFVRTAKVYKATLKLFSDRYTKNLDSGWEETPKVRVPIINFSQAPTINHVFLEWLMPNTTYKTPYLDAPGTLNTEPAATSSVSYQSDVPAMQNDSDTEELHFEYTFAQETQELGIPDDKVPDEVPLKYLGPTGMLRASMCALDQGLSKPYRPVQAYTRQQLVPNGETIKVKVPLWPVAFGFHKGRNSS</sequence>
<dbReference type="AlphaFoldDB" id="R7Z0S3"/>
<dbReference type="Proteomes" id="UP000016924">
    <property type="component" value="Unassembled WGS sequence"/>
</dbReference>